<feature type="compositionally biased region" description="Basic and acidic residues" evidence="1">
    <location>
        <begin position="92"/>
        <end position="104"/>
    </location>
</feature>
<feature type="domain" description="DUF7964" evidence="2">
    <location>
        <begin position="5"/>
        <end position="93"/>
    </location>
</feature>
<dbReference type="InterPro" id="IPR058270">
    <property type="entry name" value="DUF7964"/>
</dbReference>
<gene>
    <name evidence="3" type="ORF">SAMN04487950_4200</name>
</gene>
<proteinExistence type="predicted"/>
<dbReference type="EMBL" id="FOTC01000008">
    <property type="protein sequence ID" value="SFL55649.1"/>
    <property type="molecule type" value="Genomic_DNA"/>
</dbReference>
<feature type="region of interest" description="Disordered" evidence="1">
    <location>
        <begin position="92"/>
        <end position="118"/>
    </location>
</feature>
<name>A0A1I4IML0_9EURY</name>
<evidence type="ECO:0000259" key="2">
    <source>
        <dbReference type="Pfam" id="PF25912"/>
    </source>
</evidence>
<evidence type="ECO:0000313" key="4">
    <source>
        <dbReference type="Proteomes" id="UP000199607"/>
    </source>
</evidence>
<sequence>MSRRFVDTLPDRQVEADLADELEDLDGIEQCVAVRGNYEGEQMAYQLLVNVTDRGLLALHYRESGWQVVYDSAEDGDIESSEELYRRAHDALYTHADPDPDSNHYETTPPFWTAPDEE</sequence>
<accession>A0A1I4IML0</accession>
<dbReference type="Proteomes" id="UP000199607">
    <property type="component" value="Unassembled WGS sequence"/>
</dbReference>
<dbReference type="AlphaFoldDB" id="A0A1I4IML0"/>
<protein>
    <recommendedName>
        <fullName evidence="2">DUF7964 domain-containing protein</fullName>
    </recommendedName>
</protein>
<reference evidence="4" key="1">
    <citation type="submission" date="2016-10" db="EMBL/GenBank/DDBJ databases">
        <authorList>
            <person name="Varghese N."/>
            <person name="Submissions S."/>
        </authorList>
    </citation>
    <scope>NUCLEOTIDE SEQUENCE [LARGE SCALE GENOMIC DNA]</scope>
    <source>
        <strain evidence="4">CGMCC 1.7738</strain>
    </source>
</reference>
<dbReference type="RefSeq" id="WP_089872139.1">
    <property type="nucleotide sequence ID" value="NZ_FOTC01000008.1"/>
</dbReference>
<dbReference type="STRING" id="553466.SAMN04487950_4200"/>
<evidence type="ECO:0000256" key="1">
    <source>
        <dbReference type="SAM" id="MobiDB-lite"/>
    </source>
</evidence>
<organism evidence="3 4">
    <name type="scientific">Halogranum rubrum</name>
    <dbReference type="NCBI Taxonomy" id="553466"/>
    <lineage>
        <taxon>Archaea</taxon>
        <taxon>Methanobacteriati</taxon>
        <taxon>Methanobacteriota</taxon>
        <taxon>Stenosarchaea group</taxon>
        <taxon>Halobacteria</taxon>
        <taxon>Halobacteriales</taxon>
        <taxon>Haloferacaceae</taxon>
    </lineage>
</organism>
<dbReference type="Pfam" id="PF25912">
    <property type="entry name" value="DUF7964"/>
    <property type="match status" value="1"/>
</dbReference>
<evidence type="ECO:0000313" key="3">
    <source>
        <dbReference type="EMBL" id="SFL55649.1"/>
    </source>
</evidence>
<keyword evidence="4" id="KW-1185">Reference proteome</keyword>